<sequence length="180" mass="20389">MSDSNVFSNRRGVWTPNNPRSRLAPIKEIPKEPTLNLTSTNDFPSLGPPRVSVSAQSFRPIPDFKAAAAKGVINEKIYQTQSYNKNVSDMPIVPIIRRLKPTIKQMGMLVYDEEIKDGFSDSDDAIIRVKRKNHQPTDSTKFTSTVRLRIQQAQNFEGRSLDQEDLEKSHTPPYGPDNDF</sequence>
<dbReference type="AlphaFoldDB" id="A0A6C0BI90"/>
<evidence type="ECO:0000313" key="2">
    <source>
        <dbReference type="EMBL" id="QHS91820.1"/>
    </source>
</evidence>
<feature type="region of interest" description="Disordered" evidence="1">
    <location>
        <begin position="1"/>
        <end position="43"/>
    </location>
</feature>
<feature type="region of interest" description="Disordered" evidence="1">
    <location>
        <begin position="156"/>
        <end position="180"/>
    </location>
</feature>
<proteinExistence type="predicted"/>
<dbReference type="EMBL" id="MN739164">
    <property type="protein sequence ID" value="QHS91820.1"/>
    <property type="molecule type" value="Genomic_DNA"/>
</dbReference>
<name>A0A6C0BI90_9ZZZZ</name>
<accession>A0A6C0BI90</accession>
<protein>
    <submittedName>
        <fullName evidence="2">Uncharacterized protein</fullName>
    </submittedName>
</protein>
<reference evidence="2" key="1">
    <citation type="journal article" date="2020" name="Nature">
        <title>Giant virus diversity and host interactions through global metagenomics.</title>
        <authorList>
            <person name="Schulz F."/>
            <person name="Roux S."/>
            <person name="Paez-Espino D."/>
            <person name="Jungbluth S."/>
            <person name="Walsh D.A."/>
            <person name="Denef V.J."/>
            <person name="McMahon K.D."/>
            <person name="Konstantinidis K.T."/>
            <person name="Eloe-Fadrosh E.A."/>
            <person name="Kyrpides N.C."/>
            <person name="Woyke T."/>
        </authorList>
    </citation>
    <scope>NUCLEOTIDE SEQUENCE</scope>
    <source>
        <strain evidence="2">GVMAG-M-3300013006-15</strain>
    </source>
</reference>
<feature type="compositionally biased region" description="Basic and acidic residues" evidence="1">
    <location>
        <begin position="159"/>
        <end position="170"/>
    </location>
</feature>
<evidence type="ECO:0000256" key="1">
    <source>
        <dbReference type="SAM" id="MobiDB-lite"/>
    </source>
</evidence>
<organism evidence="2">
    <name type="scientific">viral metagenome</name>
    <dbReference type="NCBI Taxonomy" id="1070528"/>
    <lineage>
        <taxon>unclassified sequences</taxon>
        <taxon>metagenomes</taxon>
        <taxon>organismal metagenomes</taxon>
    </lineage>
</organism>